<accession>A0A0V8RWA1</accession>
<evidence type="ECO:0000313" key="2">
    <source>
        <dbReference type="Proteomes" id="UP000053352"/>
    </source>
</evidence>
<dbReference type="OrthoDB" id="45575at2157"/>
<sequence length="126" mass="14916">MQRVVVEVDMAKYKMVDLPGDEALKLLEKIGELRGGLTPDMQEVIRYIRNFDEFYTYMRKKFKDYIAPPHKPEDYIRGAVVVDKIKLYKEDEEKRVVIVFDRRVDVDIIVDALRALGYKVEIKKVF</sequence>
<evidence type="ECO:0000313" key="1">
    <source>
        <dbReference type="EMBL" id="KSW12347.1"/>
    </source>
</evidence>
<gene>
    <name evidence="1" type="ORF">CF15_06295</name>
</gene>
<proteinExistence type="predicted"/>
<dbReference type="Proteomes" id="UP000053352">
    <property type="component" value="Unassembled WGS sequence"/>
</dbReference>
<protein>
    <submittedName>
        <fullName evidence="1">Uncharacterized protein</fullName>
    </submittedName>
</protein>
<dbReference type="EMBL" id="LNTB01000001">
    <property type="protein sequence ID" value="KSW12347.1"/>
    <property type="molecule type" value="Genomic_DNA"/>
</dbReference>
<name>A0A0V8RWA1_PYROC</name>
<organism evidence="1 2">
    <name type="scientific">Pyrodictium occultum</name>
    <dbReference type="NCBI Taxonomy" id="2309"/>
    <lineage>
        <taxon>Archaea</taxon>
        <taxon>Thermoproteota</taxon>
        <taxon>Thermoprotei</taxon>
        <taxon>Desulfurococcales</taxon>
        <taxon>Pyrodictiaceae</taxon>
        <taxon>Pyrodictium</taxon>
    </lineage>
</organism>
<reference evidence="1 2" key="1">
    <citation type="submission" date="2015-11" db="EMBL/GenBank/DDBJ databases">
        <title>Genome sequence of Pyrodictium occultum PL-19, a marine hyperthermophilic archaeon isolated from Volcano, Italy.</title>
        <authorList>
            <person name="Utturkar S."/>
            <person name="Huber H."/>
            <person name="Leptihn S."/>
            <person name="Brown S."/>
            <person name="Stetter K.O."/>
            <person name="Podar M."/>
        </authorList>
    </citation>
    <scope>NUCLEOTIDE SEQUENCE [LARGE SCALE GENOMIC DNA]</scope>
    <source>
        <strain evidence="1 2">PL-19</strain>
    </source>
</reference>
<dbReference type="AlphaFoldDB" id="A0A0V8RWA1"/>
<keyword evidence="2" id="KW-1185">Reference proteome</keyword>
<comment type="caution">
    <text evidence="1">The sequence shown here is derived from an EMBL/GenBank/DDBJ whole genome shotgun (WGS) entry which is preliminary data.</text>
</comment>
<dbReference type="STRING" id="2309.CF15_06295"/>